<feature type="transmembrane region" description="Helical" evidence="8">
    <location>
        <begin position="68"/>
        <end position="86"/>
    </location>
</feature>
<keyword evidence="4 8" id="KW-0812">Transmembrane</keyword>
<dbReference type="Proteomes" id="UP000318065">
    <property type="component" value="Chromosome"/>
</dbReference>
<evidence type="ECO:0000256" key="3">
    <source>
        <dbReference type="ARBA" id="ARBA00022475"/>
    </source>
</evidence>
<feature type="transmembrane region" description="Helical" evidence="8">
    <location>
        <begin position="137"/>
        <end position="156"/>
    </location>
</feature>
<comment type="similarity">
    <text evidence="2">Belongs to the NrfD family.</text>
</comment>
<gene>
    <name evidence="9" type="ORF">RxyAA322_18960</name>
</gene>
<feature type="transmembrane region" description="Helical" evidence="8">
    <location>
        <begin position="34"/>
        <end position="56"/>
    </location>
</feature>
<organism evidence="9 10">
    <name type="scientific">Rubrobacter xylanophilus</name>
    <dbReference type="NCBI Taxonomy" id="49319"/>
    <lineage>
        <taxon>Bacteria</taxon>
        <taxon>Bacillati</taxon>
        <taxon>Actinomycetota</taxon>
        <taxon>Rubrobacteria</taxon>
        <taxon>Rubrobacterales</taxon>
        <taxon>Rubrobacteraceae</taxon>
        <taxon>Rubrobacter</taxon>
    </lineage>
</organism>
<keyword evidence="10" id="KW-1185">Reference proteome</keyword>
<sequence>MTAGRPERAVSQEDGHRSYYGRPVLKQPVWTWEIPWYFFAGGTAGASAPLALAASLAGNRRLERTARLAALAGAAASPALLISDLGRPERFYNMLRVFKPTSPMNLGTWILSGFGTATGLAAASDLLGVFPRLGRAAGAAAALLGPPLATYTAVLVSDTSVPVWHEARRELPLLFAASSAASAGAVGTIFNPPEAARPARRLLVGGAALELAISEAMKRRLGDLAEPYEKEEAGRYEQLSMGLTAAGAALAALGGRSRLAAALGGALVLGGAAAKRWAVFKAGFQSARDPKYTVDHQRERLQRRPPEERRTETFARGGRGR</sequence>
<evidence type="ECO:0000256" key="1">
    <source>
        <dbReference type="ARBA" id="ARBA00004651"/>
    </source>
</evidence>
<evidence type="ECO:0000256" key="2">
    <source>
        <dbReference type="ARBA" id="ARBA00008929"/>
    </source>
</evidence>
<evidence type="ECO:0000313" key="9">
    <source>
        <dbReference type="EMBL" id="BBL80042.1"/>
    </source>
</evidence>
<keyword evidence="3" id="KW-1003">Cell membrane</keyword>
<dbReference type="Gene3D" id="1.20.1630.10">
    <property type="entry name" value="Formate dehydrogenase/DMSO reductase domain"/>
    <property type="match status" value="1"/>
</dbReference>
<dbReference type="OrthoDB" id="112837at2"/>
<dbReference type="RefSeq" id="WP_143528047.1">
    <property type="nucleotide sequence ID" value="NZ_AP019791.1"/>
</dbReference>
<dbReference type="EMBL" id="AP019791">
    <property type="protein sequence ID" value="BBL80042.1"/>
    <property type="molecule type" value="Genomic_DNA"/>
</dbReference>
<dbReference type="Pfam" id="PF03916">
    <property type="entry name" value="NrfD"/>
    <property type="match status" value="1"/>
</dbReference>
<reference evidence="9" key="1">
    <citation type="journal article" date="2019" name="Microbiol. Resour. Announc.">
        <title>Complete Genome Sequence of Rubrobacter xylanophilus Strain AA3-22, Isolated from Arima Onsen in Japan.</title>
        <authorList>
            <person name="Tomariguchi N."/>
            <person name="Miyazaki K."/>
        </authorList>
    </citation>
    <scope>NUCLEOTIDE SEQUENCE [LARGE SCALE GENOMIC DNA]</scope>
    <source>
        <strain evidence="9">AA3-22</strain>
    </source>
</reference>
<dbReference type="GO" id="GO:0005886">
    <property type="term" value="C:plasma membrane"/>
    <property type="evidence" value="ECO:0007669"/>
    <property type="project" value="UniProtKB-SubCell"/>
</dbReference>
<evidence type="ECO:0000256" key="4">
    <source>
        <dbReference type="ARBA" id="ARBA00022692"/>
    </source>
</evidence>
<keyword evidence="5 8" id="KW-1133">Transmembrane helix</keyword>
<evidence type="ECO:0000313" key="10">
    <source>
        <dbReference type="Proteomes" id="UP000318065"/>
    </source>
</evidence>
<keyword evidence="6 8" id="KW-0472">Membrane</keyword>
<accession>A0A510HJ65</accession>
<proteinExistence type="inferred from homology"/>
<feature type="transmembrane region" description="Helical" evidence="8">
    <location>
        <begin position="171"/>
        <end position="191"/>
    </location>
</feature>
<name>A0A510HJ65_9ACTN</name>
<feature type="transmembrane region" description="Helical" evidence="8">
    <location>
        <begin position="106"/>
        <end position="130"/>
    </location>
</feature>
<dbReference type="AlphaFoldDB" id="A0A510HJ65"/>
<evidence type="ECO:0000256" key="7">
    <source>
        <dbReference type="SAM" id="MobiDB-lite"/>
    </source>
</evidence>
<dbReference type="InterPro" id="IPR005614">
    <property type="entry name" value="NrfD-like"/>
</dbReference>
<comment type="subcellular location">
    <subcellularLocation>
        <location evidence="1">Cell membrane</location>
        <topology evidence="1">Multi-pass membrane protein</topology>
    </subcellularLocation>
</comment>
<evidence type="ECO:0000256" key="8">
    <source>
        <dbReference type="SAM" id="Phobius"/>
    </source>
</evidence>
<feature type="compositionally biased region" description="Basic and acidic residues" evidence="7">
    <location>
        <begin position="291"/>
        <end position="313"/>
    </location>
</feature>
<evidence type="ECO:0000256" key="6">
    <source>
        <dbReference type="ARBA" id="ARBA00023136"/>
    </source>
</evidence>
<feature type="region of interest" description="Disordered" evidence="7">
    <location>
        <begin position="291"/>
        <end position="321"/>
    </location>
</feature>
<evidence type="ECO:0000256" key="5">
    <source>
        <dbReference type="ARBA" id="ARBA00022989"/>
    </source>
</evidence>
<protein>
    <submittedName>
        <fullName evidence="9">Polysulfide reductase</fullName>
    </submittedName>
</protein>